<evidence type="ECO:0000313" key="4">
    <source>
        <dbReference type="Proteomes" id="UP000250235"/>
    </source>
</evidence>
<dbReference type="PANTHER" id="PTHR31923:SF3">
    <property type="entry name" value="BSD DOMAIN-CONTAINING PROTEIN"/>
    <property type="match status" value="1"/>
</dbReference>
<dbReference type="SMART" id="SM00751">
    <property type="entry name" value="BSD"/>
    <property type="match status" value="1"/>
</dbReference>
<dbReference type="InterPro" id="IPR035925">
    <property type="entry name" value="BSD_dom_sf"/>
</dbReference>
<dbReference type="InterPro" id="IPR005607">
    <property type="entry name" value="BSD_dom"/>
</dbReference>
<dbReference type="Gene3D" id="1.10.3970.10">
    <property type="entry name" value="BSD domain"/>
    <property type="match status" value="1"/>
</dbReference>
<dbReference type="EMBL" id="KQ988199">
    <property type="protein sequence ID" value="KZV56439.1"/>
    <property type="molecule type" value="Genomic_DNA"/>
</dbReference>
<dbReference type="PROSITE" id="PS50858">
    <property type="entry name" value="BSD"/>
    <property type="match status" value="1"/>
</dbReference>
<reference evidence="3 4" key="1">
    <citation type="journal article" date="2015" name="Proc. Natl. Acad. Sci. U.S.A.">
        <title>The resurrection genome of Boea hygrometrica: A blueprint for survival of dehydration.</title>
        <authorList>
            <person name="Xiao L."/>
            <person name="Yang G."/>
            <person name="Zhang L."/>
            <person name="Yang X."/>
            <person name="Zhao S."/>
            <person name="Ji Z."/>
            <person name="Zhou Q."/>
            <person name="Hu M."/>
            <person name="Wang Y."/>
            <person name="Chen M."/>
            <person name="Xu Y."/>
            <person name="Jin H."/>
            <person name="Xiao X."/>
            <person name="Hu G."/>
            <person name="Bao F."/>
            <person name="Hu Y."/>
            <person name="Wan P."/>
            <person name="Li L."/>
            <person name="Deng X."/>
            <person name="Kuang T."/>
            <person name="Xiang C."/>
            <person name="Zhu J.K."/>
            <person name="Oliver M.J."/>
            <person name="He Y."/>
        </authorList>
    </citation>
    <scope>NUCLEOTIDE SEQUENCE [LARGE SCALE GENOMIC DNA]</scope>
    <source>
        <strain evidence="4">cv. XS01</strain>
    </source>
</reference>
<feature type="region of interest" description="Disordered" evidence="1">
    <location>
        <begin position="73"/>
        <end position="93"/>
    </location>
</feature>
<dbReference type="PANTHER" id="PTHR31923">
    <property type="entry name" value="BSD DOMAIN-CONTAINING PROTEIN"/>
    <property type="match status" value="1"/>
</dbReference>
<feature type="domain" description="BSD" evidence="2">
    <location>
        <begin position="97"/>
        <end position="142"/>
    </location>
</feature>
<dbReference type="OrthoDB" id="47923at2759"/>
<protein>
    <recommendedName>
        <fullName evidence="2">BSD domain-containing protein</fullName>
    </recommendedName>
</protein>
<proteinExistence type="predicted"/>
<accession>A0A2Z7D982</accession>
<name>A0A2Z7D982_9LAMI</name>
<dbReference type="AlphaFoldDB" id="A0A2Z7D982"/>
<organism evidence="3 4">
    <name type="scientific">Dorcoceras hygrometricum</name>
    <dbReference type="NCBI Taxonomy" id="472368"/>
    <lineage>
        <taxon>Eukaryota</taxon>
        <taxon>Viridiplantae</taxon>
        <taxon>Streptophyta</taxon>
        <taxon>Embryophyta</taxon>
        <taxon>Tracheophyta</taxon>
        <taxon>Spermatophyta</taxon>
        <taxon>Magnoliopsida</taxon>
        <taxon>eudicotyledons</taxon>
        <taxon>Gunneridae</taxon>
        <taxon>Pentapetalae</taxon>
        <taxon>asterids</taxon>
        <taxon>lamiids</taxon>
        <taxon>Lamiales</taxon>
        <taxon>Gesneriaceae</taxon>
        <taxon>Didymocarpoideae</taxon>
        <taxon>Trichosporeae</taxon>
        <taxon>Loxocarpinae</taxon>
        <taxon>Dorcoceras</taxon>
    </lineage>
</organism>
<gene>
    <name evidence="3" type="ORF">F511_08337</name>
</gene>
<feature type="compositionally biased region" description="Basic and acidic residues" evidence="1">
    <location>
        <begin position="84"/>
        <end position="93"/>
    </location>
</feature>
<dbReference type="SUPFAM" id="SSF140383">
    <property type="entry name" value="BSD domain-like"/>
    <property type="match status" value="1"/>
</dbReference>
<evidence type="ECO:0000256" key="1">
    <source>
        <dbReference type="SAM" id="MobiDB-lite"/>
    </source>
</evidence>
<dbReference type="Proteomes" id="UP000250235">
    <property type="component" value="Unassembled WGS sequence"/>
</dbReference>
<evidence type="ECO:0000313" key="3">
    <source>
        <dbReference type="EMBL" id="KZV56439.1"/>
    </source>
</evidence>
<sequence>MDVSSWFRRSINKLKITSQSHPSSAAAAAAASDVSPSTTSRNKIKEVEEQLYGVTDQLVEFVKSFTIETFRSFSLPDGEGSSGHGEKSENVRKDLSDWQETHATLVLSRVKELSQLRFKLCPRFLKERQFWWIYFTLVKSYVTE</sequence>
<dbReference type="Pfam" id="PF03909">
    <property type="entry name" value="BSD"/>
    <property type="match status" value="1"/>
</dbReference>
<evidence type="ECO:0000259" key="2">
    <source>
        <dbReference type="PROSITE" id="PS50858"/>
    </source>
</evidence>
<keyword evidence="4" id="KW-1185">Reference proteome</keyword>